<gene>
    <name evidence="6" type="ORF">DASC09_000090</name>
</gene>
<evidence type="ECO:0000256" key="4">
    <source>
        <dbReference type="ARBA" id="ARBA00023274"/>
    </source>
</evidence>
<reference evidence="6 7" key="1">
    <citation type="journal article" date="2023" name="Elife">
        <title>Identification of key yeast species and microbe-microbe interactions impacting larval growth of Drosophila in the wild.</title>
        <authorList>
            <person name="Mure A."/>
            <person name="Sugiura Y."/>
            <person name="Maeda R."/>
            <person name="Honda K."/>
            <person name="Sakurai N."/>
            <person name="Takahashi Y."/>
            <person name="Watada M."/>
            <person name="Katoh T."/>
            <person name="Gotoh A."/>
            <person name="Gotoh Y."/>
            <person name="Taniguchi I."/>
            <person name="Nakamura K."/>
            <person name="Hayashi T."/>
            <person name="Katayama T."/>
            <person name="Uemura T."/>
            <person name="Hattori Y."/>
        </authorList>
    </citation>
    <scope>NUCLEOTIDE SEQUENCE [LARGE SCALE GENOMIC DNA]</scope>
    <source>
        <strain evidence="6 7">SC-9</strain>
    </source>
</reference>
<dbReference type="GO" id="GO:0005786">
    <property type="term" value="C:signal recognition particle, endoplasmic reticulum targeting"/>
    <property type="evidence" value="ECO:0007669"/>
    <property type="project" value="UniProtKB-KW"/>
</dbReference>
<dbReference type="PANTHER" id="PTHR17453">
    <property type="entry name" value="SIGNAL RECOGNITION PARTICLE 19 KD PROTEIN"/>
    <property type="match status" value="1"/>
</dbReference>
<sequence>MPKLEEISDDDIDNMDMDLAQFDPSLKTHIAPKVQPTVTKSTNYDEEPPLFPNIPMQNPPSSGNNNVNVGSSGGRTGIPMLVDQDGNPVSVDEADFPLTSQEEMKTLQIIYPCYFDINRSQKEGRRVPKDLAVQNPLAKTISDACIRLGLKTVLEPDKTHPQDFGNSGRVRVLIKKDSQSINSMVKNKRVLIKKVGVYLKKNPTTLQSVKQLKLPNFDPQLQAADFQPQRVPRVKGFKMNDIVPLHSPFLMGHPQLKGVYTKEPEVTTSTSSTPSLPQMPKKKILKVRR</sequence>
<dbReference type="GeneID" id="90070663"/>
<dbReference type="GO" id="GO:0008312">
    <property type="term" value="F:7S RNA binding"/>
    <property type="evidence" value="ECO:0007669"/>
    <property type="project" value="InterPro"/>
</dbReference>
<organism evidence="6 7">
    <name type="scientific">Saccharomycopsis crataegensis</name>
    <dbReference type="NCBI Taxonomy" id="43959"/>
    <lineage>
        <taxon>Eukaryota</taxon>
        <taxon>Fungi</taxon>
        <taxon>Dikarya</taxon>
        <taxon>Ascomycota</taxon>
        <taxon>Saccharomycotina</taxon>
        <taxon>Saccharomycetes</taxon>
        <taxon>Saccharomycopsidaceae</taxon>
        <taxon>Saccharomycopsis</taxon>
    </lineage>
</organism>
<evidence type="ECO:0000313" key="7">
    <source>
        <dbReference type="Proteomes" id="UP001360560"/>
    </source>
</evidence>
<evidence type="ECO:0000256" key="3">
    <source>
        <dbReference type="ARBA" id="ARBA00023135"/>
    </source>
</evidence>
<dbReference type="HAMAP" id="MF_00305">
    <property type="entry name" value="SRP19"/>
    <property type="match status" value="1"/>
</dbReference>
<evidence type="ECO:0000256" key="2">
    <source>
        <dbReference type="ARBA" id="ARBA00022490"/>
    </source>
</evidence>
<keyword evidence="2" id="KW-0963">Cytoplasm</keyword>
<dbReference type="SUPFAM" id="SSF69695">
    <property type="entry name" value="SRP19"/>
    <property type="match status" value="1"/>
</dbReference>
<dbReference type="InterPro" id="IPR036521">
    <property type="entry name" value="SRP19-like_sf"/>
</dbReference>
<dbReference type="InterPro" id="IPR002778">
    <property type="entry name" value="Signal_recog_particle_SRP19"/>
</dbReference>
<accession>A0AAV5QEB5</accession>
<evidence type="ECO:0000256" key="1">
    <source>
        <dbReference type="ARBA" id="ARBA00004496"/>
    </source>
</evidence>
<evidence type="ECO:0000256" key="5">
    <source>
        <dbReference type="SAM" id="MobiDB-lite"/>
    </source>
</evidence>
<comment type="caution">
    <text evidence="6">The sequence shown here is derived from an EMBL/GenBank/DDBJ whole genome shotgun (WGS) entry which is preliminary data.</text>
</comment>
<dbReference type="Proteomes" id="UP001360560">
    <property type="component" value="Unassembled WGS sequence"/>
</dbReference>
<evidence type="ECO:0000313" key="6">
    <source>
        <dbReference type="EMBL" id="GMM32684.1"/>
    </source>
</evidence>
<dbReference type="AlphaFoldDB" id="A0AAV5QEB5"/>
<dbReference type="InterPro" id="IPR022938">
    <property type="entry name" value="SRP19_arc-type"/>
</dbReference>
<proteinExistence type="inferred from homology"/>
<name>A0AAV5QEB5_9ASCO</name>
<keyword evidence="3" id="KW-0733">Signal recognition particle</keyword>
<feature type="region of interest" description="Disordered" evidence="5">
    <location>
        <begin position="262"/>
        <end position="289"/>
    </location>
</feature>
<dbReference type="Pfam" id="PF01922">
    <property type="entry name" value="SRP19"/>
    <property type="match status" value="1"/>
</dbReference>
<keyword evidence="4" id="KW-0687">Ribonucleoprotein</keyword>
<dbReference type="PANTHER" id="PTHR17453:SF0">
    <property type="entry name" value="SIGNAL RECOGNITION PARTICLE 19 KDA PROTEIN"/>
    <property type="match status" value="1"/>
</dbReference>
<dbReference type="EMBL" id="BTFZ01000001">
    <property type="protein sequence ID" value="GMM32684.1"/>
    <property type="molecule type" value="Genomic_DNA"/>
</dbReference>
<dbReference type="RefSeq" id="XP_064849684.1">
    <property type="nucleotide sequence ID" value="XM_064993612.1"/>
</dbReference>
<dbReference type="FunFam" id="3.30.56.30:FF:000003">
    <property type="entry name" value="Signal recognition particle SEC65 subunit"/>
    <property type="match status" value="1"/>
</dbReference>
<protein>
    <submittedName>
        <fullName evidence="6">RNA-binding signal recognition particle subunit</fullName>
    </submittedName>
</protein>
<keyword evidence="7" id="KW-1185">Reference proteome</keyword>
<feature type="compositionally biased region" description="Basic residues" evidence="5">
    <location>
        <begin position="280"/>
        <end position="289"/>
    </location>
</feature>
<comment type="subcellular location">
    <subcellularLocation>
        <location evidence="1">Cytoplasm</location>
    </subcellularLocation>
</comment>
<dbReference type="GO" id="GO:0006617">
    <property type="term" value="P:SRP-dependent cotranslational protein targeting to membrane, signal sequence recognition"/>
    <property type="evidence" value="ECO:0007669"/>
    <property type="project" value="TreeGrafter"/>
</dbReference>
<dbReference type="Gene3D" id="3.30.56.30">
    <property type="entry name" value="Signal recognition particle, SRP19-like subunit"/>
    <property type="match status" value="1"/>
</dbReference>